<comment type="caution">
    <text evidence="8">The sequence shown here is derived from an EMBL/GenBank/DDBJ whole genome shotgun (WGS) entry which is preliminary data.</text>
</comment>
<evidence type="ECO:0000256" key="2">
    <source>
        <dbReference type="ARBA" id="ARBA00022525"/>
    </source>
</evidence>
<evidence type="ECO:0000256" key="5">
    <source>
        <dbReference type="ARBA" id="ARBA00023098"/>
    </source>
</evidence>
<reference evidence="8" key="2">
    <citation type="journal article" date="2023" name="Microbiol Resour">
        <title>Decontamination and Annotation of the Draft Genome Sequence of the Oomycete Lagenidium giganteum ARSEF 373.</title>
        <authorList>
            <person name="Morgan W.R."/>
            <person name="Tartar A."/>
        </authorList>
    </citation>
    <scope>NUCLEOTIDE SEQUENCE</scope>
    <source>
        <strain evidence="8">ARSEF 373</strain>
    </source>
</reference>
<dbReference type="Pfam" id="PF24708">
    <property type="entry name" value="Lip_C"/>
    <property type="match status" value="1"/>
</dbReference>
<dbReference type="GO" id="GO:0006629">
    <property type="term" value="P:lipid metabolic process"/>
    <property type="evidence" value="ECO:0007669"/>
    <property type="project" value="UniProtKB-KW"/>
</dbReference>
<dbReference type="AlphaFoldDB" id="A0AAV2YM27"/>
<dbReference type="InterPro" id="IPR056304">
    <property type="entry name" value="Lip-like_C"/>
</dbReference>
<dbReference type="SUPFAM" id="SSF53474">
    <property type="entry name" value="alpha/beta-Hydrolases"/>
    <property type="match status" value="1"/>
</dbReference>
<keyword evidence="5" id="KW-0443">Lipid metabolism</keyword>
<protein>
    <recommendedName>
        <fullName evidence="7">Lipase-like C-terminal domain-containing protein</fullName>
    </recommendedName>
</protein>
<reference evidence="8" key="1">
    <citation type="submission" date="2022-11" db="EMBL/GenBank/DDBJ databases">
        <authorList>
            <person name="Morgan W.R."/>
            <person name="Tartar A."/>
        </authorList>
    </citation>
    <scope>NUCLEOTIDE SEQUENCE</scope>
    <source>
        <strain evidence="8">ARSEF 373</strain>
    </source>
</reference>
<gene>
    <name evidence="8" type="ORF">N0F65_009854</name>
</gene>
<comment type="subcellular location">
    <subcellularLocation>
        <location evidence="1">Secreted</location>
    </subcellularLocation>
</comment>
<evidence type="ECO:0000256" key="3">
    <source>
        <dbReference type="ARBA" id="ARBA00022729"/>
    </source>
</evidence>
<feature type="signal peptide" evidence="6">
    <location>
        <begin position="1"/>
        <end position="25"/>
    </location>
</feature>
<evidence type="ECO:0000313" key="8">
    <source>
        <dbReference type="EMBL" id="DAZ95145.1"/>
    </source>
</evidence>
<name>A0AAV2YM27_9STRA</name>
<keyword evidence="3 6" id="KW-0732">Signal</keyword>
<evidence type="ECO:0000256" key="1">
    <source>
        <dbReference type="ARBA" id="ARBA00004613"/>
    </source>
</evidence>
<evidence type="ECO:0000259" key="7">
    <source>
        <dbReference type="Pfam" id="PF24708"/>
    </source>
</evidence>
<proteinExistence type="predicted"/>
<dbReference type="InterPro" id="IPR029058">
    <property type="entry name" value="AB_hydrolase_fold"/>
</dbReference>
<accession>A0AAV2YM27</accession>
<dbReference type="Proteomes" id="UP001146120">
    <property type="component" value="Unassembled WGS sequence"/>
</dbReference>
<feature type="chain" id="PRO_5044010849" description="Lipase-like C-terminal domain-containing protein" evidence="6">
    <location>
        <begin position="26"/>
        <end position="482"/>
    </location>
</feature>
<dbReference type="GO" id="GO:0016787">
    <property type="term" value="F:hydrolase activity"/>
    <property type="evidence" value="ECO:0007669"/>
    <property type="project" value="UniProtKB-KW"/>
</dbReference>
<keyword evidence="4" id="KW-0378">Hydrolase</keyword>
<organism evidence="8 9">
    <name type="scientific">Lagenidium giganteum</name>
    <dbReference type="NCBI Taxonomy" id="4803"/>
    <lineage>
        <taxon>Eukaryota</taxon>
        <taxon>Sar</taxon>
        <taxon>Stramenopiles</taxon>
        <taxon>Oomycota</taxon>
        <taxon>Peronosporomycetes</taxon>
        <taxon>Pythiales</taxon>
        <taxon>Pythiaceae</taxon>
    </lineage>
</organism>
<sequence>MHHVLDRLLVLVAACTALLVARVEADNKYPIVLVHGYGGWGHDEVGGHKYWGGFHGDYQEELKAQGYEVYTAVVGPFASNWDRACELYANIKGGTVNYGPNHAKHHGHNVTGRTFPGLFPQWGEVVNGEVQKVHLVGHSMGGQTVRMLAQMLAHGSKGAPVEEDASSHLLFAGGHEDWVHSVTTISSPNQGSTLGDGFSYMLGALEYATATVLGMLGVSPDSNLPQFWDAKLDQWGVNQRRHDESLLAYIQRLSNSSLYHGSFYDNCKHSLSIVGAAEENKWVSTLPNVYYFSFSTADTFAARNLKFQRIHLPRPFSMMAPLQPVSMFLGSRYTVDSFNLTEPWLQNDGAVHTVSMRSDGNAEVVEYDRVAKPGRWHHMGLLDKMDHVSIVGLKPTHNVFNIYSAHAGLLRSLPTHEVTSRRLQEGEPAVAIAPEHVVVRLTEAVEEVNAIDDFAEIARECAHATDERTKFLCTEYLATQQH</sequence>
<keyword evidence="2" id="KW-0964">Secreted</keyword>
<keyword evidence="9" id="KW-1185">Reference proteome</keyword>
<evidence type="ECO:0000313" key="9">
    <source>
        <dbReference type="Proteomes" id="UP001146120"/>
    </source>
</evidence>
<dbReference type="GO" id="GO:0005576">
    <property type="term" value="C:extracellular region"/>
    <property type="evidence" value="ECO:0007669"/>
    <property type="project" value="UniProtKB-SubCell"/>
</dbReference>
<feature type="domain" description="Lipase-like C-terminal" evidence="7">
    <location>
        <begin position="27"/>
        <end position="394"/>
    </location>
</feature>
<dbReference type="PANTHER" id="PTHR34043:SF3">
    <property type="entry name" value="ALPHA_BETA-HYDROLASES SUPERFAMILY PROTEIN"/>
    <property type="match status" value="1"/>
</dbReference>
<dbReference type="PANTHER" id="PTHR34043">
    <property type="entry name" value="ALPHA/BETA-HYDROLASES SUPERFAMILY PROTEIN"/>
    <property type="match status" value="1"/>
</dbReference>
<evidence type="ECO:0000256" key="4">
    <source>
        <dbReference type="ARBA" id="ARBA00022801"/>
    </source>
</evidence>
<dbReference type="EMBL" id="DAKRPA010000216">
    <property type="protein sequence ID" value="DAZ95145.1"/>
    <property type="molecule type" value="Genomic_DNA"/>
</dbReference>
<dbReference type="Gene3D" id="3.40.50.1820">
    <property type="entry name" value="alpha/beta hydrolase"/>
    <property type="match status" value="1"/>
</dbReference>
<evidence type="ECO:0000256" key="6">
    <source>
        <dbReference type="SAM" id="SignalP"/>
    </source>
</evidence>